<reference evidence="3" key="1">
    <citation type="submission" date="2016-11" db="EMBL/GenBank/DDBJ databases">
        <authorList>
            <person name="Varghese N."/>
            <person name="Submissions S."/>
        </authorList>
    </citation>
    <scope>NUCLEOTIDE SEQUENCE [LARGE SCALE GENOMIC DNA]</scope>
    <source>
        <strain evidence="3">DSM 15807</strain>
    </source>
</reference>
<dbReference type="STRING" id="1123380.SAMN02745199_0878"/>
<dbReference type="GO" id="GO:0051920">
    <property type="term" value="F:peroxiredoxin activity"/>
    <property type="evidence" value="ECO:0007669"/>
    <property type="project" value="InterPro"/>
</dbReference>
<organism evidence="2 3">
    <name type="scientific">Thermosipho atlanticus DSM 15807</name>
    <dbReference type="NCBI Taxonomy" id="1123380"/>
    <lineage>
        <taxon>Bacteria</taxon>
        <taxon>Thermotogati</taxon>
        <taxon>Thermotogota</taxon>
        <taxon>Thermotogae</taxon>
        <taxon>Thermotogales</taxon>
        <taxon>Fervidobacteriaceae</taxon>
        <taxon>Thermosipho</taxon>
    </lineage>
</organism>
<evidence type="ECO:0000259" key="1">
    <source>
        <dbReference type="Pfam" id="PF02627"/>
    </source>
</evidence>
<evidence type="ECO:0000313" key="3">
    <source>
        <dbReference type="Proteomes" id="UP000242592"/>
    </source>
</evidence>
<dbReference type="AlphaFoldDB" id="A0A1M5SJ75"/>
<dbReference type="RefSeq" id="WP_073072653.1">
    <property type="nucleotide sequence ID" value="NZ_FQXN01000003.1"/>
</dbReference>
<sequence length="121" mass="13952">MKLNEFKKFRERMNNVILQKGTLNTKRFFNLDGNVYKKGVLDEKTKELMGLVASMVLRCDDCITYHIIRCIQLGVTDEEFFEAFDIALIVGGSIVIPHLRRAVNLLEEIREMQTNGKDVSI</sequence>
<dbReference type="InterPro" id="IPR029032">
    <property type="entry name" value="AhpD-like"/>
</dbReference>
<accession>A0A1M5SJ75</accession>
<evidence type="ECO:0000313" key="2">
    <source>
        <dbReference type="EMBL" id="SHH37963.1"/>
    </source>
</evidence>
<keyword evidence="2" id="KW-0560">Oxidoreductase</keyword>
<dbReference type="Gene3D" id="1.20.1290.10">
    <property type="entry name" value="AhpD-like"/>
    <property type="match status" value="1"/>
</dbReference>
<dbReference type="Proteomes" id="UP000242592">
    <property type="component" value="Unassembled WGS sequence"/>
</dbReference>
<dbReference type="OrthoDB" id="9806086at2"/>
<feature type="domain" description="Carboxymuconolactone decarboxylase-like" evidence="1">
    <location>
        <begin position="26"/>
        <end position="103"/>
    </location>
</feature>
<dbReference type="PANTHER" id="PTHR33930:SF2">
    <property type="entry name" value="BLR3452 PROTEIN"/>
    <property type="match status" value="1"/>
</dbReference>
<dbReference type="SUPFAM" id="SSF69118">
    <property type="entry name" value="AhpD-like"/>
    <property type="match status" value="1"/>
</dbReference>
<protein>
    <submittedName>
        <fullName evidence="2">Alkylhydroperoxidase AhpD family core domain-containing protein</fullName>
    </submittedName>
</protein>
<proteinExistence type="predicted"/>
<name>A0A1M5SJ75_9BACT</name>
<dbReference type="Pfam" id="PF02627">
    <property type="entry name" value="CMD"/>
    <property type="match status" value="1"/>
</dbReference>
<dbReference type="PANTHER" id="PTHR33930">
    <property type="entry name" value="ALKYL HYDROPEROXIDE REDUCTASE AHPD"/>
    <property type="match status" value="1"/>
</dbReference>
<keyword evidence="2" id="KW-0575">Peroxidase</keyword>
<dbReference type="EMBL" id="FQXN01000003">
    <property type="protein sequence ID" value="SHH37963.1"/>
    <property type="molecule type" value="Genomic_DNA"/>
</dbReference>
<keyword evidence="3" id="KW-1185">Reference proteome</keyword>
<dbReference type="InterPro" id="IPR003779">
    <property type="entry name" value="CMD-like"/>
</dbReference>
<gene>
    <name evidence="2" type="ORF">SAMN02745199_0878</name>
</gene>